<dbReference type="Proteomes" id="UP000077623">
    <property type="component" value="Unassembled WGS sequence"/>
</dbReference>
<proteinExistence type="predicted"/>
<keyword evidence="2" id="KW-1185">Reference proteome</keyword>
<evidence type="ECO:0000313" key="2">
    <source>
        <dbReference type="Proteomes" id="UP000077623"/>
    </source>
</evidence>
<dbReference type="STRING" id="432608.A6V39_00050"/>
<organism evidence="1 2">
    <name type="scientific">Candidatus Mycoplasma haematobovis</name>
    <dbReference type="NCBI Taxonomy" id="432608"/>
    <lineage>
        <taxon>Bacteria</taxon>
        <taxon>Bacillati</taxon>
        <taxon>Mycoplasmatota</taxon>
        <taxon>Mollicutes</taxon>
        <taxon>Mycoplasmataceae</taxon>
        <taxon>Mycoplasma</taxon>
    </lineage>
</organism>
<protein>
    <submittedName>
        <fullName evidence="1">Uncharacterized protein</fullName>
    </submittedName>
</protein>
<name>A0A1A9QFG8_9MOLU</name>
<dbReference type="AlphaFoldDB" id="A0A1A9QFG8"/>
<dbReference type="RefSeq" id="WP_187149673.1">
    <property type="nucleotide sequence ID" value="NZ_LWUJ01000010.1"/>
</dbReference>
<dbReference type="EMBL" id="LWUJ01000010">
    <property type="protein sequence ID" value="OAL10440.1"/>
    <property type="molecule type" value="Genomic_DNA"/>
</dbReference>
<evidence type="ECO:0000313" key="1">
    <source>
        <dbReference type="EMBL" id="OAL10440.1"/>
    </source>
</evidence>
<sequence length="218" mass="24305">MNTIARGIIGLSAIGSVVGGGFAASHYLSTDNIESKLKANGYQLLDKGSADWNAILTSYSKSSSLKFEGFDGTTSGSSTNTKPVDVLKQKCEEALKFNLSKKDDKDLYKKAEKWCIKPQSVVERLKYLGFEKLDTTTANPEGDKDDAWDTKLSEHKVAKENKLAEITTDIEKKPNKEQRPVIKKACAEIFKKKTYEQEYEDSLAKAKLWCSNETEKTK</sequence>
<accession>A0A1A9QFG8</accession>
<gene>
    <name evidence="1" type="ORF">A6V39_00050</name>
</gene>
<comment type="caution">
    <text evidence="1">The sequence shown here is derived from an EMBL/GenBank/DDBJ whole genome shotgun (WGS) entry which is preliminary data.</text>
</comment>
<reference evidence="2" key="1">
    <citation type="submission" date="2016-04" db="EMBL/GenBank/DDBJ databases">
        <authorList>
            <person name="Quiroz-Castaneda R.E."/>
            <person name="Martinez-Ocampo F."/>
        </authorList>
    </citation>
    <scope>NUCLEOTIDE SEQUENCE [LARGE SCALE GENOMIC DNA]</scope>
    <source>
        <strain evidence="2">INIFAP01</strain>
    </source>
</reference>